<feature type="domain" description="7,8-dihydro-6-hydroxymethylpterin-pyrophosphokinase" evidence="8">
    <location>
        <begin position="88"/>
        <end position="99"/>
    </location>
</feature>
<comment type="pathway">
    <text evidence="1">Cofactor biosynthesis; tetrahydrofolate biosynthesis; 2-amino-4-hydroxy-6-hydroxymethyl-7,8-dihydropteridine diphosphate from 7,8-dihydroneopterin triphosphate: step 4/4.</text>
</comment>
<dbReference type="GO" id="GO:0046654">
    <property type="term" value="P:tetrahydrofolate biosynthetic process"/>
    <property type="evidence" value="ECO:0007669"/>
    <property type="project" value="UniProtKB-UniPathway"/>
</dbReference>
<dbReference type="UniPathway" id="UPA00077">
    <property type="reaction ID" value="UER00155"/>
</dbReference>
<gene>
    <name evidence="9" type="ORF">LCGC14_3085680</name>
</gene>
<reference evidence="9" key="1">
    <citation type="journal article" date="2015" name="Nature">
        <title>Complex archaea that bridge the gap between prokaryotes and eukaryotes.</title>
        <authorList>
            <person name="Spang A."/>
            <person name="Saw J.H."/>
            <person name="Jorgensen S.L."/>
            <person name="Zaremba-Niedzwiedzka K."/>
            <person name="Martijn J."/>
            <person name="Lind A.E."/>
            <person name="van Eijk R."/>
            <person name="Schleper C."/>
            <person name="Guy L."/>
            <person name="Ettema T.J."/>
        </authorList>
    </citation>
    <scope>NUCLEOTIDE SEQUENCE</scope>
</reference>
<sequence>MATAYIGLGSNIGEREHNLKIAVQLLKETGGVVVANVSSIYETTPVGYLDQPDFLNAVVMLNTSLEPKDLLHATKQIEKKEKRQRSVHWGPRTIDLDILLYDDLELDDPGLRLPHPEARERAFVLVPLVEIAPDLSYPEGKKARDYLLSLGKTRGVRLYKSNWFELDSKNNQQYNGQGE</sequence>
<dbReference type="AlphaFoldDB" id="A0A0F8X0K3"/>
<dbReference type="SUPFAM" id="SSF55083">
    <property type="entry name" value="6-hydroxymethyl-7,8-dihydropterin pyrophosphokinase, HPPK"/>
    <property type="match status" value="1"/>
</dbReference>
<keyword evidence="5" id="KW-0418">Kinase</keyword>
<dbReference type="NCBIfam" id="TIGR01498">
    <property type="entry name" value="folK"/>
    <property type="match status" value="1"/>
</dbReference>
<evidence type="ECO:0000256" key="3">
    <source>
        <dbReference type="ARBA" id="ARBA00022679"/>
    </source>
</evidence>
<dbReference type="Pfam" id="PF01288">
    <property type="entry name" value="HPPK"/>
    <property type="match status" value="1"/>
</dbReference>
<dbReference type="PROSITE" id="PS00794">
    <property type="entry name" value="HPPK"/>
    <property type="match status" value="1"/>
</dbReference>
<dbReference type="EMBL" id="LAZR01066041">
    <property type="protein sequence ID" value="KKK54345.1"/>
    <property type="molecule type" value="Genomic_DNA"/>
</dbReference>
<evidence type="ECO:0000256" key="5">
    <source>
        <dbReference type="ARBA" id="ARBA00022777"/>
    </source>
</evidence>
<dbReference type="PANTHER" id="PTHR43071:SF1">
    <property type="entry name" value="2-AMINO-4-HYDROXY-6-HYDROXYMETHYLDIHYDROPTERIDINE PYROPHOSPHOKINASE"/>
    <property type="match status" value="1"/>
</dbReference>
<evidence type="ECO:0000256" key="1">
    <source>
        <dbReference type="ARBA" id="ARBA00005051"/>
    </source>
</evidence>
<proteinExistence type="predicted"/>
<dbReference type="PANTHER" id="PTHR43071">
    <property type="entry name" value="2-AMINO-4-HYDROXY-6-HYDROXYMETHYLDIHYDROPTERIDINE PYROPHOSPHOKINASE"/>
    <property type="match status" value="1"/>
</dbReference>
<dbReference type="GO" id="GO:0016301">
    <property type="term" value="F:kinase activity"/>
    <property type="evidence" value="ECO:0007669"/>
    <property type="project" value="UniProtKB-KW"/>
</dbReference>
<accession>A0A0F8X0K3</accession>
<dbReference type="GO" id="GO:0005524">
    <property type="term" value="F:ATP binding"/>
    <property type="evidence" value="ECO:0007669"/>
    <property type="project" value="UniProtKB-KW"/>
</dbReference>
<dbReference type="CDD" id="cd00483">
    <property type="entry name" value="HPPK"/>
    <property type="match status" value="1"/>
</dbReference>
<dbReference type="InterPro" id="IPR000550">
    <property type="entry name" value="Hppk"/>
</dbReference>
<keyword evidence="7" id="KW-0289">Folate biosynthesis</keyword>
<organism evidence="9">
    <name type="scientific">marine sediment metagenome</name>
    <dbReference type="NCBI Taxonomy" id="412755"/>
    <lineage>
        <taxon>unclassified sequences</taxon>
        <taxon>metagenomes</taxon>
        <taxon>ecological metagenomes</taxon>
    </lineage>
</organism>
<dbReference type="InterPro" id="IPR035907">
    <property type="entry name" value="Hppk_sf"/>
</dbReference>
<evidence type="ECO:0000313" key="9">
    <source>
        <dbReference type="EMBL" id="KKK54345.1"/>
    </source>
</evidence>
<name>A0A0F8X0K3_9ZZZZ</name>
<dbReference type="GO" id="GO:0046656">
    <property type="term" value="P:folic acid biosynthetic process"/>
    <property type="evidence" value="ECO:0007669"/>
    <property type="project" value="UniProtKB-KW"/>
</dbReference>
<protein>
    <recommendedName>
        <fullName evidence="2">2-amino-4-hydroxy-6-hydroxymethyldihydropteridine diphosphokinase</fullName>
        <ecNumber evidence="2">2.7.6.3</ecNumber>
    </recommendedName>
</protein>
<comment type="caution">
    <text evidence="9">The sequence shown here is derived from an EMBL/GenBank/DDBJ whole genome shotgun (WGS) entry which is preliminary data.</text>
</comment>
<keyword evidence="3" id="KW-0808">Transferase</keyword>
<dbReference type="GO" id="GO:0003848">
    <property type="term" value="F:2-amino-4-hydroxy-6-hydroxymethyldihydropteridine diphosphokinase activity"/>
    <property type="evidence" value="ECO:0007669"/>
    <property type="project" value="UniProtKB-EC"/>
</dbReference>
<evidence type="ECO:0000256" key="2">
    <source>
        <dbReference type="ARBA" id="ARBA00013253"/>
    </source>
</evidence>
<dbReference type="EC" id="2.7.6.3" evidence="2"/>
<keyword evidence="4" id="KW-0547">Nucleotide-binding</keyword>
<evidence type="ECO:0000256" key="6">
    <source>
        <dbReference type="ARBA" id="ARBA00022840"/>
    </source>
</evidence>
<evidence type="ECO:0000259" key="8">
    <source>
        <dbReference type="PROSITE" id="PS00794"/>
    </source>
</evidence>
<keyword evidence="6" id="KW-0067">ATP-binding</keyword>
<evidence type="ECO:0000256" key="7">
    <source>
        <dbReference type="ARBA" id="ARBA00022909"/>
    </source>
</evidence>
<dbReference type="Gene3D" id="3.30.70.560">
    <property type="entry name" value="7,8-Dihydro-6-hydroxymethylpterin-pyrophosphokinase HPPK"/>
    <property type="match status" value="1"/>
</dbReference>
<evidence type="ECO:0000256" key="4">
    <source>
        <dbReference type="ARBA" id="ARBA00022741"/>
    </source>
</evidence>